<dbReference type="CDD" id="cd08829">
    <property type="entry name" value="SPFH_paraslipin"/>
    <property type="match status" value="1"/>
</dbReference>
<dbReference type="Pfam" id="PF01145">
    <property type="entry name" value="Band_7"/>
    <property type="match status" value="1"/>
</dbReference>
<name>A0A9Q0N8M9_9DIPT</name>
<accession>A0A9Q0N8M9</accession>
<dbReference type="GO" id="GO:0009898">
    <property type="term" value="C:cytoplasmic side of plasma membrane"/>
    <property type="evidence" value="ECO:0007669"/>
    <property type="project" value="UniProtKB-ARBA"/>
</dbReference>
<dbReference type="SUPFAM" id="SSF53474">
    <property type="entry name" value="alpha/beta-Hydrolases"/>
    <property type="match status" value="1"/>
</dbReference>
<dbReference type="Pfam" id="PF11019">
    <property type="entry name" value="DUF2608"/>
    <property type="match status" value="1"/>
</dbReference>
<reference evidence="6" key="1">
    <citation type="submission" date="2022-07" db="EMBL/GenBank/DDBJ databases">
        <authorList>
            <person name="Trinca V."/>
            <person name="Uliana J.V.C."/>
            <person name="Torres T.T."/>
            <person name="Ward R.J."/>
            <person name="Monesi N."/>
        </authorList>
    </citation>
    <scope>NUCLEOTIDE SEQUENCE</scope>
    <source>
        <strain evidence="6">HSMRA1968</strain>
        <tissue evidence="6">Whole embryos</tissue>
    </source>
</reference>
<keyword evidence="3" id="KW-0732">Signal</keyword>
<evidence type="ECO:0000259" key="5">
    <source>
        <dbReference type="SMART" id="SM00244"/>
    </source>
</evidence>
<evidence type="ECO:0000256" key="3">
    <source>
        <dbReference type="ARBA" id="ARBA00022729"/>
    </source>
</evidence>
<comment type="subcellular location">
    <subcellularLocation>
        <location evidence="1">Mitochondrion</location>
    </subcellularLocation>
</comment>
<dbReference type="Gene3D" id="3.40.50.1820">
    <property type="entry name" value="alpha/beta hydrolase"/>
    <property type="match status" value="1"/>
</dbReference>
<dbReference type="InterPro" id="IPR050710">
    <property type="entry name" value="Band7/mec-2_domain"/>
</dbReference>
<dbReference type="Gene3D" id="2.40.30.170">
    <property type="match status" value="1"/>
</dbReference>
<dbReference type="Proteomes" id="UP001151699">
    <property type="component" value="Chromosome A"/>
</dbReference>
<dbReference type="Gene3D" id="3.30.479.30">
    <property type="entry name" value="Band 7 domain"/>
    <property type="match status" value="1"/>
</dbReference>
<dbReference type="Gene3D" id="1.10.287.470">
    <property type="entry name" value="Helix hairpin bin"/>
    <property type="match status" value="1"/>
</dbReference>
<dbReference type="PANTHER" id="PTHR43327">
    <property type="entry name" value="STOMATIN-LIKE PROTEIN 2, MITOCHONDRIAL"/>
    <property type="match status" value="1"/>
</dbReference>
<gene>
    <name evidence="6" type="primary">Stoml2</name>
    <name evidence="6" type="ORF">Bhyg_00282</name>
</gene>
<keyword evidence="4" id="KW-0496">Mitochondrion</keyword>
<protein>
    <submittedName>
        <fullName evidence="6">Stomatin-like protein 2, mitochondrial</fullName>
    </submittedName>
</protein>
<dbReference type="EMBL" id="WJQU01000001">
    <property type="protein sequence ID" value="KAJ6645081.1"/>
    <property type="molecule type" value="Genomic_DNA"/>
</dbReference>
<sequence length="963" mass="107132">MPSVMFLHGLMSNMNGTKAVFLENYCKKHDYNFITFDNFGHGKSSGNFLDETIGSWLMGVELVLNKLVIQPTIIIGSSMGAWLAILAAIKFPSKICGLIALAPALDFTETIWNNLTEIQKIQMQQQKWLEFNGRDCNGIVNLGEFGARSDGAKPICNRRATSNDVTNFSSIDYKYPISYQLILEAKNHLLLNSNSINLKEPVHLIHGMLDTDVPYTISKMIGNLDQDSLVLFDVDDVLIMDQDEYRLTHPYRRQWRAESKNRLTREERHHFFSIILKNRTIRLVDTHIADILSRLWEKQIPTVALTKLYTGKFGVIEDFTNWRLKELKGINIDFMKSTPIKEEILIDELHIENGINGRPMMKEGVILTADIDKGVVLENILHKKNYYPKTIIFVDDVLENIESVEKICAKLQINFYGFEFNGASLVPEPELDKKKQEGIPVKASKVQMADLHNVFSVVGQCKNDTSRDYYANASGTVDVVSTSQGGKVHKGDILLIIDQDLATSTKSQAEVSLKTAMATYSRDKALFTKKYISSDVLEKSNSDLEAAKLAFTKAMNSYNDMVIVAPFDGNIGIIKLRIGDKVQQGNYLFSIIAQNSTTKSILMELPEGLYNQVSSSTNLVITDNNGDKINGKIAEISQYVSDNGTISAKIIVGSDSNIMVKVVPQQQAWIVEKFGKFDRVLQPGLNILIPVIQRVAYKHTLKEEAIDVTAQTAISNDNVTLLIDGVLYVKIIDPVAASYGVNSPYYAITQLAQTTMRSEIGKLPLDRTFEERETLNIAIVSAINQAAVNWGIQCMRYEIKDIQPPQTILKAMELQVAAERQKRAQILDSEGNRQAKINHAEGEKAQVVLNSEASYIDQVNRAKGEAEAIGLVAMATAKSIEIIAASIQKSGGNDAVSLKIAEQYISAFGELAKDSNTVILPANLSEPGSFITQALSIFDQLKSVSDKKLPKESSMKKKLSASE</sequence>
<keyword evidence="7" id="KW-1185">Reference proteome</keyword>
<dbReference type="InterPro" id="IPR036013">
    <property type="entry name" value="Band_7/SPFH_dom_sf"/>
</dbReference>
<dbReference type="FunFam" id="3.30.479.30:FF:000004">
    <property type="entry name" value="Putative membrane protease family, stomatin"/>
    <property type="match status" value="1"/>
</dbReference>
<dbReference type="PRINTS" id="PR00721">
    <property type="entry name" value="STOMATIN"/>
</dbReference>
<dbReference type="GO" id="GO:0005739">
    <property type="term" value="C:mitochondrion"/>
    <property type="evidence" value="ECO:0007669"/>
    <property type="project" value="UniProtKB-SubCell"/>
</dbReference>
<dbReference type="AlphaFoldDB" id="A0A9Q0N8M9"/>
<dbReference type="Pfam" id="PF12146">
    <property type="entry name" value="Hydrolase_4"/>
    <property type="match status" value="1"/>
</dbReference>
<evidence type="ECO:0000256" key="1">
    <source>
        <dbReference type="ARBA" id="ARBA00004173"/>
    </source>
</evidence>
<dbReference type="GO" id="GO:0007005">
    <property type="term" value="P:mitochondrion organization"/>
    <property type="evidence" value="ECO:0007669"/>
    <property type="project" value="TreeGrafter"/>
</dbReference>
<evidence type="ECO:0000313" key="6">
    <source>
        <dbReference type="EMBL" id="KAJ6645081.1"/>
    </source>
</evidence>
<proteinExistence type="inferred from homology"/>
<dbReference type="NCBIfam" id="TIGR03774">
    <property type="entry name" value="RPE2"/>
    <property type="match status" value="1"/>
</dbReference>
<dbReference type="InterPro" id="IPR001107">
    <property type="entry name" value="Band_7"/>
</dbReference>
<dbReference type="InterPro" id="IPR022565">
    <property type="entry name" value="DUF2608"/>
</dbReference>
<comment type="caution">
    <text evidence="6">The sequence shown here is derived from an EMBL/GenBank/DDBJ whole genome shotgun (WGS) entry which is preliminary data.</text>
</comment>
<feature type="domain" description="Band 7" evidence="5">
    <location>
        <begin position="658"/>
        <end position="816"/>
    </location>
</feature>
<organism evidence="6 7">
    <name type="scientific">Pseudolycoriella hygida</name>
    <dbReference type="NCBI Taxonomy" id="35572"/>
    <lineage>
        <taxon>Eukaryota</taxon>
        <taxon>Metazoa</taxon>
        <taxon>Ecdysozoa</taxon>
        <taxon>Arthropoda</taxon>
        <taxon>Hexapoda</taxon>
        <taxon>Insecta</taxon>
        <taxon>Pterygota</taxon>
        <taxon>Neoptera</taxon>
        <taxon>Endopterygota</taxon>
        <taxon>Diptera</taxon>
        <taxon>Nematocera</taxon>
        <taxon>Sciaroidea</taxon>
        <taxon>Sciaridae</taxon>
        <taxon>Pseudolycoriella</taxon>
    </lineage>
</organism>
<evidence type="ECO:0000256" key="4">
    <source>
        <dbReference type="ARBA" id="ARBA00023128"/>
    </source>
</evidence>
<dbReference type="PANTHER" id="PTHR43327:SF7">
    <property type="entry name" value="BAND 7 DOMAIN-CONTAINING PROTEIN"/>
    <property type="match status" value="1"/>
</dbReference>
<evidence type="ECO:0000313" key="7">
    <source>
        <dbReference type="Proteomes" id="UP001151699"/>
    </source>
</evidence>
<dbReference type="Gene3D" id="2.40.50.100">
    <property type="match status" value="1"/>
</dbReference>
<dbReference type="InterPro" id="IPR022742">
    <property type="entry name" value="Hydrolase_4"/>
</dbReference>
<dbReference type="InterPro" id="IPR029058">
    <property type="entry name" value="AB_hydrolase_fold"/>
</dbReference>
<dbReference type="Pfam" id="PF16200">
    <property type="entry name" value="Band_7_C"/>
    <property type="match status" value="1"/>
</dbReference>
<dbReference type="OrthoDB" id="434619at2759"/>
<evidence type="ECO:0000256" key="2">
    <source>
        <dbReference type="ARBA" id="ARBA00008164"/>
    </source>
</evidence>
<dbReference type="SMART" id="SM00244">
    <property type="entry name" value="PHB"/>
    <property type="match status" value="1"/>
</dbReference>
<comment type="similarity">
    <text evidence="2">Belongs to the band 7/mec-2 family.</text>
</comment>
<dbReference type="InterPro" id="IPR001972">
    <property type="entry name" value="Stomatin_HflK_fam"/>
</dbReference>
<dbReference type="InterPro" id="IPR032435">
    <property type="entry name" value="STML2-like_C"/>
</dbReference>
<dbReference type="InterPro" id="IPR022436">
    <property type="entry name" value="RPE2"/>
</dbReference>
<dbReference type="SUPFAM" id="SSF117892">
    <property type="entry name" value="Band 7/SPFH domain"/>
    <property type="match status" value="1"/>
</dbReference>
<dbReference type="SUPFAM" id="SSF111369">
    <property type="entry name" value="HlyD-like secretion proteins"/>
    <property type="match status" value="1"/>
</dbReference>